<keyword evidence="5 11" id="KW-0732">Signal</keyword>
<dbReference type="PANTHER" id="PTHR28012:SF1">
    <property type="entry name" value="NUCLEAR FUSION PROTEIN KAR5"/>
    <property type="match status" value="1"/>
</dbReference>
<protein>
    <recommendedName>
        <fullName evidence="15">Nuclear membrane fusion protein Kar5</fullName>
    </recommendedName>
</protein>
<keyword evidence="8" id="KW-0472">Membrane</keyword>
<evidence type="ECO:0000256" key="10">
    <source>
        <dbReference type="ARBA" id="ARBA00023242"/>
    </source>
</evidence>
<evidence type="ECO:0000256" key="7">
    <source>
        <dbReference type="ARBA" id="ARBA00022989"/>
    </source>
</evidence>
<keyword evidence="14" id="KW-1185">Reference proteome</keyword>
<keyword evidence="9" id="KW-0325">Glycoprotein</keyword>
<evidence type="ECO:0000256" key="1">
    <source>
        <dbReference type="ARBA" id="ARBA00003389"/>
    </source>
</evidence>
<keyword evidence="6 11" id="KW-0256">Endoplasmic reticulum</keyword>
<sequence length="478" mass="52166">MAPSRIQFLLALLAFPVRGMAGFPWRGDSRMAKARSSSSDISQQAPNVQNILSITLSELQELESEPFCHRVAARLLVNNCQLVDGKDDATILTDSGRQVRDFVDSYAASLAICDLERGNFKIPTECAKFREASLSQIAIRSEPQLHVSSKEIGLCLSGLAASDAAWSTWISYRHKALRFCEAARGDNEKAQSILLYQKLTRVMARLVEGVEADLQRRMDDLDNRARQTLDNLDQLSPQVDRVRDRLAMVEHYLSGDLADTLTKSSKSTSDALQNAENLKQLLSVLVATVLERQDQLASAHEVSVRQTTVQASADITALAEVVSMASASTAALQKQIELSSERAESLSRQQDSLEQGFDRLLVTAKTLATDFDGHNQKLQQATNTTNDLLDTLEETTDTAATLTKTLSGFGSGSWLPYIFCPALTVVIGSYGLTPSALRNFLLGALGEALGFFISASSSAAKDFEFSFLTSANTTTHNL</sequence>
<keyword evidence="7" id="KW-1133">Transmembrane helix</keyword>
<dbReference type="GO" id="GO:0000742">
    <property type="term" value="P:karyogamy involved in conjugation with cellular fusion"/>
    <property type="evidence" value="ECO:0007669"/>
    <property type="project" value="UniProtKB-UniRule"/>
</dbReference>
<dbReference type="GO" id="GO:0048288">
    <property type="term" value="P:nuclear membrane fusion involved in karyogamy"/>
    <property type="evidence" value="ECO:0007669"/>
    <property type="project" value="UniProtKB-UniRule"/>
</dbReference>
<dbReference type="AlphaFoldDB" id="A0AA39XWD9"/>
<keyword evidence="10 11" id="KW-0539">Nucleus</keyword>
<comment type="subcellular location">
    <subcellularLocation>
        <location evidence="11">Endoplasmic reticulum membrane</location>
    </subcellularLocation>
    <subcellularLocation>
        <location evidence="11">Nucleus membrane</location>
    </subcellularLocation>
</comment>
<evidence type="ECO:0000256" key="5">
    <source>
        <dbReference type="ARBA" id="ARBA00022729"/>
    </source>
</evidence>
<evidence type="ECO:0008006" key="15">
    <source>
        <dbReference type="Google" id="ProtNLM"/>
    </source>
</evidence>
<name>A0AA39XWD9_9PEZI</name>
<organism evidence="13 14">
    <name type="scientific">Cercophora newfieldiana</name>
    <dbReference type="NCBI Taxonomy" id="92897"/>
    <lineage>
        <taxon>Eukaryota</taxon>
        <taxon>Fungi</taxon>
        <taxon>Dikarya</taxon>
        <taxon>Ascomycota</taxon>
        <taxon>Pezizomycotina</taxon>
        <taxon>Sordariomycetes</taxon>
        <taxon>Sordariomycetidae</taxon>
        <taxon>Sordariales</taxon>
        <taxon>Lasiosphaeriaceae</taxon>
        <taxon>Cercophora</taxon>
    </lineage>
</organism>
<feature type="chain" id="PRO_5041292845" description="Nuclear membrane fusion protein Kar5" evidence="12">
    <location>
        <begin position="22"/>
        <end position="478"/>
    </location>
</feature>
<evidence type="ECO:0000256" key="4">
    <source>
        <dbReference type="ARBA" id="ARBA00022692"/>
    </source>
</evidence>
<dbReference type="GO" id="GO:0005789">
    <property type="term" value="C:endoplasmic reticulum membrane"/>
    <property type="evidence" value="ECO:0007669"/>
    <property type="project" value="UniProtKB-SubCell"/>
</dbReference>
<dbReference type="InterPro" id="IPR007292">
    <property type="entry name" value="Nuclear_fusion_Kar5"/>
</dbReference>
<evidence type="ECO:0000313" key="13">
    <source>
        <dbReference type="EMBL" id="KAK0641035.1"/>
    </source>
</evidence>
<proteinExistence type="inferred from homology"/>
<feature type="signal peptide" evidence="12">
    <location>
        <begin position="1"/>
        <end position="21"/>
    </location>
</feature>
<dbReference type="GO" id="GO:0031965">
    <property type="term" value="C:nuclear membrane"/>
    <property type="evidence" value="ECO:0007669"/>
    <property type="project" value="UniProtKB-SubCell"/>
</dbReference>
<dbReference type="Pfam" id="PF04163">
    <property type="entry name" value="Tht1"/>
    <property type="match status" value="1"/>
</dbReference>
<evidence type="ECO:0000256" key="8">
    <source>
        <dbReference type="ARBA" id="ARBA00023136"/>
    </source>
</evidence>
<keyword evidence="3 11" id="KW-0415">Karyogamy</keyword>
<evidence type="ECO:0000256" key="3">
    <source>
        <dbReference type="ARBA" id="ARBA00022459"/>
    </source>
</evidence>
<accession>A0AA39XWD9</accession>
<evidence type="ECO:0000256" key="11">
    <source>
        <dbReference type="RuleBase" id="RU368082"/>
    </source>
</evidence>
<dbReference type="PANTHER" id="PTHR28012">
    <property type="entry name" value="NUCLEAR FUSION PROTEIN KAR5"/>
    <property type="match status" value="1"/>
</dbReference>
<evidence type="ECO:0000256" key="2">
    <source>
        <dbReference type="ARBA" id="ARBA00010473"/>
    </source>
</evidence>
<comment type="caution">
    <text evidence="13">The sequence shown here is derived from an EMBL/GenBank/DDBJ whole genome shotgun (WGS) entry which is preliminary data.</text>
</comment>
<evidence type="ECO:0000256" key="6">
    <source>
        <dbReference type="ARBA" id="ARBA00022824"/>
    </source>
</evidence>
<evidence type="ECO:0000256" key="9">
    <source>
        <dbReference type="ARBA" id="ARBA00023180"/>
    </source>
</evidence>
<evidence type="ECO:0000256" key="12">
    <source>
        <dbReference type="SAM" id="SignalP"/>
    </source>
</evidence>
<comment type="function">
    <text evidence="1 11">Required for nuclear membrane fusion during karyogamy.</text>
</comment>
<dbReference type="EMBL" id="JAULSV010000006">
    <property type="protein sequence ID" value="KAK0641035.1"/>
    <property type="molecule type" value="Genomic_DNA"/>
</dbReference>
<keyword evidence="4" id="KW-0812">Transmembrane</keyword>
<dbReference type="Proteomes" id="UP001174936">
    <property type="component" value="Unassembled WGS sequence"/>
</dbReference>
<reference evidence="13" key="1">
    <citation type="submission" date="2023-06" db="EMBL/GenBank/DDBJ databases">
        <title>Genome-scale phylogeny and comparative genomics of the fungal order Sordariales.</title>
        <authorList>
            <consortium name="Lawrence Berkeley National Laboratory"/>
            <person name="Hensen N."/>
            <person name="Bonometti L."/>
            <person name="Westerberg I."/>
            <person name="Brannstrom I.O."/>
            <person name="Guillou S."/>
            <person name="Cros-Aarteil S."/>
            <person name="Calhoun S."/>
            <person name="Haridas S."/>
            <person name="Kuo A."/>
            <person name="Mondo S."/>
            <person name="Pangilinan J."/>
            <person name="Riley R."/>
            <person name="Labutti K."/>
            <person name="Andreopoulos B."/>
            <person name="Lipzen A."/>
            <person name="Chen C."/>
            <person name="Yanf M."/>
            <person name="Daum C."/>
            <person name="Ng V."/>
            <person name="Clum A."/>
            <person name="Steindorff A."/>
            <person name="Ohm R."/>
            <person name="Martin F."/>
            <person name="Silar P."/>
            <person name="Natvig D."/>
            <person name="Lalanne C."/>
            <person name="Gautier V."/>
            <person name="Ament-Velasquez S.L."/>
            <person name="Kruys A."/>
            <person name="Hutchinson M.I."/>
            <person name="Powell A.J."/>
            <person name="Barry K."/>
            <person name="Miller A.N."/>
            <person name="Grigoriev I.V."/>
            <person name="Debuchy R."/>
            <person name="Gladieux P."/>
            <person name="Thoren M.H."/>
            <person name="Johannesson H."/>
        </authorList>
    </citation>
    <scope>NUCLEOTIDE SEQUENCE</scope>
    <source>
        <strain evidence="13">SMH2532-1</strain>
    </source>
</reference>
<comment type="similarity">
    <text evidence="2 11">Belongs to the KAR5 family.</text>
</comment>
<gene>
    <name evidence="13" type="ORF">B0T16DRAFT_357350</name>
</gene>
<evidence type="ECO:0000313" key="14">
    <source>
        <dbReference type="Proteomes" id="UP001174936"/>
    </source>
</evidence>